<evidence type="ECO:0000313" key="3">
    <source>
        <dbReference type="Proteomes" id="UP001430953"/>
    </source>
</evidence>
<accession>A0AAW2H2H3</accession>
<keyword evidence="3" id="KW-1185">Reference proteome</keyword>
<dbReference type="EMBL" id="JADYXP020000001">
    <property type="protein sequence ID" value="KAL0133763.1"/>
    <property type="molecule type" value="Genomic_DNA"/>
</dbReference>
<sequence>MRERSGIRAVISIVMAWARVSKRGGHISLSLEERTRVAVYHAKVEPHHLQVLGVVPLVERDRAAFVVVHPRRRVADYVHLPVEQKRSSDIDTWGISVSELCGESSRNAVRGNKRERSKKKEGPKEEKKRK</sequence>
<feature type="region of interest" description="Disordered" evidence="1">
    <location>
        <begin position="104"/>
        <end position="130"/>
    </location>
</feature>
<reference evidence="2 3" key="1">
    <citation type="submission" date="2023-03" db="EMBL/GenBank/DDBJ databases">
        <title>High recombination rates correlate with genetic variation in Cardiocondyla obscurior ants.</title>
        <authorList>
            <person name="Errbii M."/>
        </authorList>
    </citation>
    <scope>NUCLEOTIDE SEQUENCE [LARGE SCALE GENOMIC DNA]</scope>
    <source>
        <strain evidence="2">Alpha-2009</strain>
        <tissue evidence="2">Whole body</tissue>
    </source>
</reference>
<dbReference type="Proteomes" id="UP001430953">
    <property type="component" value="Unassembled WGS sequence"/>
</dbReference>
<protein>
    <submittedName>
        <fullName evidence="2">Uncharacterized protein</fullName>
    </submittedName>
</protein>
<comment type="caution">
    <text evidence="2">The sequence shown here is derived from an EMBL/GenBank/DDBJ whole genome shotgun (WGS) entry which is preliminary data.</text>
</comment>
<proteinExistence type="predicted"/>
<name>A0AAW2H2H3_9HYME</name>
<dbReference type="AlphaFoldDB" id="A0AAW2H2H3"/>
<feature type="compositionally biased region" description="Basic and acidic residues" evidence="1">
    <location>
        <begin position="112"/>
        <end position="130"/>
    </location>
</feature>
<gene>
    <name evidence="2" type="ORF">PUN28_001020</name>
</gene>
<evidence type="ECO:0000313" key="2">
    <source>
        <dbReference type="EMBL" id="KAL0133763.1"/>
    </source>
</evidence>
<evidence type="ECO:0000256" key="1">
    <source>
        <dbReference type="SAM" id="MobiDB-lite"/>
    </source>
</evidence>
<organism evidence="2 3">
    <name type="scientific">Cardiocondyla obscurior</name>
    <dbReference type="NCBI Taxonomy" id="286306"/>
    <lineage>
        <taxon>Eukaryota</taxon>
        <taxon>Metazoa</taxon>
        <taxon>Ecdysozoa</taxon>
        <taxon>Arthropoda</taxon>
        <taxon>Hexapoda</taxon>
        <taxon>Insecta</taxon>
        <taxon>Pterygota</taxon>
        <taxon>Neoptera</taxon>
        <taxon>Endopterygota</taxon>
        <taxon>Hymenoptera</taxon>
        <taxon>Apocrita</taxon>
        <taxon>Aculeata</taxon>
        <taxon>Formicoidea</taxon>
        <taxon>Formicidae</taxon>
        <taxon>Myrmicinae</taxon>
        <taxon>Cardiocondyla</taxon>
    </lineage>
</organism>